<dbReference type="Pfam" id="PF08393">
    <property type="entry name" value="DHC_N2"/>
    <property type="match status" value="1"/>
</dbReference>
<evidence type="ECO:0000256" key="5">
    <source>
        <dbReference type="ARBA" id="ARBA00022741"/>
    </source>
</evidence>
<dbReference type="Gene3D" id="1.10.8.1220">
    <property type="match status" value="1"/>
</dbReference>
<protein>
    <submittedName>
        <fullName evidence="18">Dynein heavy chain</fullName>
    </submittedName>
</protein>
<dbReference type="PROSITE" id="PS50222">
    <property type="entry name" value="EF_HAND_2"/>
    <property type="match status" value="1"/>
</dbReference>
<feature type="coiled-coil region" evidence="15">
    <location>
        <begin position="2933"/>
        <end position="2995"/>
    </location>
</feature>
<dbReference type="FunFam" id="3.40.50.300:FF:002141">
    <property type="entry name" value="Dynein heavy chain"/>
    <property type="match status" value="1"/>
</dbReference>
<comment type="similarity">
    <text evidence="2">Belongs to the dynein heavy chain family.</text>
</comment>
<dbReference type="InterPro" id="IPR042228">
    <property type="entry name" value="Dynein_linker_3"/>
</dbReference>
<dbReference type="InParanoid" id="C1FIS7"/>
<dbReference type="FunFam" id="3.40.50.300:FF:000362">
    <property type="entry name" value="Dynein, axonemal, heavy chain 6"/>
    <property type="match status" value="1"/>
</dbReference>
<dbReference type="InterPro" id="IPR041589">
    <property type="entry name" value="DNAH3_AAA_lid_1"/>
</dbReference>
<dbReference type="GO" id="GO:0003341">
    <property type="term" value="P:cilium movement"/>
    <property type="evidence" value="ECO:0007669"/>
    <property type="project" value="UniProtKB-ARBA"/>
</dbReference>
<keyword evidence="8" id="KW-0282">Flagellum</keyword>
<evidence type="ECO:0000256" key="7">
    <source>
        <dbReference type="ARBA" id="ARBA00022840"/>
    </source>
</evidence>
<dbReference type="Gene3D" id="1.20.920.30">
    <property type="match status" value="1"/>
</dbReference>
<comment type="subcellular location">
    <subcellularLocation>
        <location evidence="1">Cytoplasm</location>
        <location evidence="1">Cytoskeleton</location>
        <location evidence="1">Flagellum axoneme</location>
    </subcellularLocation>
</comment>
<evidence type="ECO:0000256" key="14">
    <source>
        <dbReference type="ARBA" id="ARBA00023273"/>
    </source>
</evidence>
<evidence type="ECO:0000256" key="12">
    <source>
        <dbReference type="ARBA" id="ARBA00023175"/>
    </source>
</evidence>
<evidence type="ECO:0000256" key="6">
    <source>
        <dbReference type="ARBA" id="ARBA00022794"/>
    </source>
</evidence>
<evidence type="ECO:0000256" key="8">
    <source>
        <dbReference type="ARBA" id="ARBA00022846"/>
    </source>
</evidence>
<dbReference type="Gene3D" id="6.10.140.1060">
    <property type="match status" value="1"/>
</dbReference>
<dbReference type="InterPro" id="IPR004273">
    <property type="entry name" value="Dynein_heavy_D6_P-loop"/>
</dbReference>
<feature type="region of interest" description="Disordered" evidence="16">
    <location>
        <begin position="95"/>
        <end position="195"/>
    </location>
</feature>
<keyword evidence="19" id="KW-1185">Reference proteome</keyword>
<dbReference type="Pfam" id="PF18198">
    <property type="entry name" value="AAA_lid_11"/>
    <property type="match status" value="1"/>
</dbReference>
<dbReference type="Pfam" id="PF12780">
    <property type="entry name" value="AAA_8"/>
    <property type="match status" value="1"/>
</dbReference>
<dbReference type="GeneID" id="8247857"/>
<dbReference type="EMBL" id="CP001577">
    <property type="protein sequence ID" value="ACO70471.1"/>
    <property type="molecule type" value="Genomic_DNA"/>
</dbReference>
<evidence type="ECO:0000256" key="16">
    <source>
        <dbReference type="SAM" id="MobiDB-lite"/>
    </source>
</evidence>
<dbReference type="FunFam" id="3.40.50.300:FF:001328">
    <property type="entry name" value="Dynein heavy chain 6, axonemal"/>
    <property type="match status" value="1"/>
</dbReference>
<dbReference type="Gene3D" id="1.20.920.20">
    <property type="match status" value="1"/>
</dbReference>
<keyword evidence="13" id="KW-0206">Cytoskeleton</keyword>
<dbReference type="Pfam" id="PF12774">
    <property type="entry name" value="AAA_6"/>
    <property type="match status" value="1"/>
</dbReference>
<feature type="region of interest" description="Disordered" evidence="16">
    <location>
        <begin position="1996"/>
        <end position="2017"/>
    </location>
</feature>
<dbReference type="Gene3D" id="3.40.50.300">
    <property type="entry name" value="P-loop containing nucleotide triphosphate hydrolases"/>
    <property type="match status" value="5"/>
</dbReference>
<dbReference type="FunFam" id="3.40.50.300:FF:000223">
    <property type="entry name" value="Dynein heavy chain 3, axonemal"/>
    <property type="match status" value="1"/>
</dbReference>
<dbReference type="SMART" id="SM00054">
    <property type="entry name" value="EFh"/>
    <property type="match status" value="1"/>
</dbReference>
<keyword evidence="4" id="KW-0493">Microtubule</keyword>
<dbReference type="GO" id="GO:0045505">
    <property type="term" value="F:dynein intermediate chain binding"/>
    <property type="evidence" value="ECO:0007669"/>
    <property type="project" value="InterPro"/>
</dbReference>
<dbReference type="InterPro" id="IPR035699">
    <property type="entry name" value="AAA_6"/>
</dbReference>
<proteinExistence type="inferred from homology"/>
<dbReference type="Pfam" id="PF17857">
    <property type="entry name" value="AAA_lid_1"/>
    <property type="match status" value="1"/>
</dbReference>
<dbReference type="InterPro" id="IPR024317">
    <property type="entry name" value="Dynein_heavy_chain_D4_dom"/>
</dbReference>
<dbReference type="FunFam" id="3.10.490.20:FF:000009">
    <property type="entry name" value="Dynein heavy chain 4"/>
    <property type="match status" value="1"/>
</dbReference>
<keyword evidence="6" id="KW-0970">Cilium biogenesis/degradation</keyword>
<dbReference type="Gene3D" id="1.20.140.100">
    <property type="entry name" value="Dynein heavy chain, N-terminal domain 2"/>
    <property type="match status" value="1"/>
</dbReference>
<accession>C1FIS7</accession>
<evidence type="ECO:0000256" key="11">
    <source>
        <dbReference type="ARBA" id="ARBA00023069"/>
    </source>
</evidence>
<evidence type="ECO:0000256" key="1">
    <source>
        <dbReference type="ARBA" id="ARBA00004611"/>
    </source>
</evidence>
<dbReference type="Gene3D" id="1.20.58.1120">
    <property type="match status" value="1"/>
</dbReference>
<dbReference type="GO" id="GO:0005929">
    <property type="term" value="C:cilium"/>
    <property type="evidence" value="ECO:0007669"/>
    <property type="project" value="UniProtKB-ARBA"/>
</dbReference>
<dbReference type="PROSITE" id="PS00018">
    <property type="entry name" value="EF_HAND_1"/>
    <property type="match status" value="1"/>
</dbReference>
<dbReference type="PANTHER" id="PTHR45703">
    <property type="entry name" value="DYNEIN HEAVY CHAIN"/>
    <property type="match status" value="1"/>
</dbReference>
<dbReference type="RefSeq" id="XP_002509213.1">
    <property type="nucleotide sequence ID" value="XM_002509167.1"/>
</dbReference>
<dbReference type="FunFam" id="3.40.50.300:FF:000044">
    <property type="entry name" value="Dynein heavy chain 5, axonemal"/>
    <property type="match status" value="1"/>
</dbReference>
<dbReference type="InterPro" id="IPR026983">
    <property type="entry name" value="DHC"/>
</dbReference>
<gene>
    <name evidence="18" type="primary">DHC1.2</name>
    <name evidence="18" type="ORF">MICPUN_96693</name>
</gene>
<dbReference type="InterPro" id="IPR043157">
    <property type="entry name" value="Dynein_AAA1S"/>
</dbReference>
<dbReference type="eggNOG" id="KOG3595">
    <property type="taxonomic scope" value="Eukaryota"/>
</dbReference>
<feature type="region of interest" description="Disordered" evidence="16">
    <location>
        <begin position="1"/>
        <end position="82"/>
    </location>
</feature>
<dbReference type="InterPro" id="IPR027417">
    <property type="entry name" value="P-loop_NTPase"/>
</dbReference>
<dbReference type="FunFam" id="1.20.58.1120:FF:000001">
    <property type="entry name" value="dynein heavy chain 2, axonemal"/>
    <property type="match status" value="1"/>
</dbReference>
<evidence type="ECO:0000313" key="19">
    <source>
        <dbReference type="Proteomes" id="UP000002009"/>
    </source>
</evidence>
<feature type="compositionally biased region" description="Polar residues" evidence="16">
    <location>
        <begin position="29"/>
        <end position="39"/>
    </location>
</feature>
<dbReference type="InterPro" id="IPR002048">
    <property type="entry name" value="EF_hand_dom"/>
</dbReference>
<evidence type="ECO:0000313" key="18">
    <source>
        <dbReference type="EMBL" id="ACO70471.1"/>
    </source>
</evidence>
<reference evidence="18 19" key="1">
    <citation type="journal article" date="2009" name="Science">
        <title>Green evolution and dynamic adaptations revealed by genomes of the marine picoeukaryotes Micromonas.</title>
        <authorList>
            <person name="Worden A.Z."/>
            <person name="Lee J.H."/>
            <person name="Mock T."/>
            <person name="Rouze P."/>
            <person name="Simmons M.P."/>
            <person name="Aerts A.L."/>
            <person name="Allen A.E."/>
            <person name="Cuvelier M.L."/>
            <person name="Derelle E."/>
            <person name="Everett M.V."/>
            <person name="Foulon E."/>
            <person name="Grimwood J."/>
            <person name="Gundlach H."/>
            <person name="Henrissat B."/>
            <person name="Napoli C."/>
            <person name="McDonald S.M."/>
            <person name="Parker M.S."/>
            <person name="Rombauts S."/>
            <person name="Salamov A."/>
            <person name="Von Dassow P."/>
            <person name="Badger J.H."/>
            <person name="Coutinho P.M."/>
            <person name="Demir E."/>
            <person name="Dubchak I."/>
            <person name="Gentemann C."/>
            <person name="Eikrem W."/>
            <person name="Gready J.E."/>
            <person name="John U."/>
            <person name="Lanier W."/>
            <person name="Lindquist E.A."/>
            <person name="Lucas S."/>
            <person name="Mayer K.F."/>
            <person name="Moreau H."/>
            <person name="Not F."/>
            <person name="Otillar R."/>
            <person name="Panaud O."/>
            <person name="Pangilinan J."/>
            <person name="Paulsen I."/>
            <person name="Piegu B."/>
            <person name="Poliakov A."/>
            <person name="Robbens S."/>
            <person name="Schmutz J."/>
            <person name="Toulza E."/>
            <person name="Wyss T."/>
            <person name="Zelensky A."/>
            <person name="Zhou K."/>
            <person name="Armbrust E.V."/>
            <person name="Bhattacharya D."/>
            <person name="Goodenough U.W."/>
            <person name="Van de Peer Y."/>
            <person name="Grigoriev I.V."/>
        </authorList>
    </citation>
    <scope>NUCLEOTIDE SEQUENCE [LARGE SCALE GENOMIC DNA]</scope>
    <source>
        <strain evidence="19">RCC299 / NOUM17</strain>
    </source>
</reference>
<dbReference type="InterPro" id="IPR013602">
    <property type="entry name" value="Dynein_heavy_linker"/>
</dbReference>
<evidence type="ECO:0000256" key="9">
    <source>
        <dbReference type="ARBA" id="ARBA00023017"/>
    </source>
</evidence>
<keyword evidence="12" id="KW-0505">Motor protein</keyword>
<evidence type="ECO:0000256" key="15">
    <source>
        <dbReference type="SAM" id="Coils"/>
    </source>
</evidence>
<dbReference type="InterPro" id="IPR018247">
    <property type="entry name" value="EF_Hand_1_Ca_BS"/>
</dbReference>
<dbReference type="InterPro" id="IPR041228">
    <property type="entry name" value="Dynein_C"/>
</dbReference>
<dbReference type="Gene3D" id="1.10.287.2620">
    <property type="match status" value="1"/>
</dbReference>
<dbReference type="Pfam" id="PF12777">
    <property type="entry name" value="MT"/>
    <property type="match status" value="1"/>
</dbReference>
<feature type="compositionally biased region" description="Basic and acidic residues" evidence="16">
    <location>
        <begin position="49"/>
        <end position="60"/>
    </location>
</feature>
<evidence type="ECO:0000256" key="3">
    <source>
        <dbReference type="ARBA" id="ARBA00022490"/>
    </source>
</evidence>
<feature type="domain" description="EF-hand" evidence="17">
    <location>
        <begin position="2353"/>
        <end position="2388"/>
    </location>
</feature>
<feature type="compositionally biased region" description="Low complexity" evidence="16">
    <location>
        <begin position="144"/>
        <end position="164"/>
    </location>
</feature>
<dbReference type="GO" id="GO:0005874">
    <property type="term" value="C:microtubule"/>
    <property type="evidence" value="ECO:0007669"/>
    <property type="project" value="UniProtKB-KW"/>
</dbReference>
<keyword evidence="5" id="KW-0547">Nucleotide-binding</keyword>
<dbReference type="FunFam" id="1.20.140.100:FF:000004">
    <property type="entry name" value="Dynein axonemal heavy chain 6"/>
    <property type="match status" value="1"/>
</dbReference>
<feature type="compositionally biased region" description="Gly residues" evidence="16">
    <location>
        <begin position="165"/>
        <end position="179"/>
    </location>
</feature>
<dbReference type="OMA" id="FPYDERA"/>
<dbReference type="GO" id="GO:0005524">
    <property type="term" value="F:ATP binding"/>
    <property type="evidence" value="ECO:0007669"/>
    <property type="project" value="UniProtKB-KW"/>
</dbReference>
<dbReference type="GO" id="GO:0060271">
    <property type="term" value="P:cilium assembly"/>
    <property type="evidence" value="ECO:0007669"/>
    <property type="project" value="UniProtKB-ARBA"/>
</dbReference>
<dbReference type="InterPro" id="IPR042219">
    <property type="entry name" value="AAA_lid_11_sf"/>
</dbReference>
<dbReference type="Pfam" id="PF17852">
    <property type="entry name" value="Dynein_AAA_lid"/>
    <property type="match status" value="1"/>
</dbReference>
<keyword evidence="10 15" id="KW-0175">Coiled coil</keyword>
<dbReference type="STRING" id="296587.C1FIS7"/>
<dbReference type="GO" id="GO:0030286">
    <property type="term" value="C:dynein complex"/>
    <property type="evidence" value="ECO:0007669"/>
    <property type="project" value="UniProtKB-KW"/>
</dbReference>
<dbReference type="Gene3D" id="1.20.1270.280">
    <property type="match status" value="1"/>
</dbReference>
<dbReference type="InterPro" id="IPR042222">
    <property type="entry name" value="Dynein_2_N"/>
</dbReference>
<keyword evidence="7" id="KW-0067">ATP-binding</keyword>
<dbReference type="FunFam" id="1.10.8.1220:FF:000001">
    <property type="entry name" value="Dynein axonemal heavy chain 5"/>
    <property type="match status" value="1"/>
</dbReference>
<dbReference type="FunFam" id="1.20.920.20:FF:000006">
    <property type="entry name" value="Dynein, axonemal, heavy chain 6"/>
    <property type="match status" value="1"/>
</dbReference>
<dbReference type="FunFam" id="1.10.8.710:FF:000004">
    <property type="entry name" value="Dynein axonemal heavy chain 6"/>
    <property type="match status" value="1"/>
</dbReference>
<dbReference type="InterPro" id="IPR035706">
    <property type="entry name" value="AAA_9"/>
</dbReference>
<dbReference type="FunFam" id="1.20.1270.280:FF:000001">
    <property type="entry name" value="dynein heavy chain 7, axonemal"/>
    <property type="match status" value="1"/>
</dbReference>
<dbReference type="Gene3D" id="1.10.472.130">
    <property type="match status" value="1"/>
</dbReference>
<dbReference type="FunFam" id="3.20.180.20:FF:000003">
    <property type="entry name" value="Dynein heavy chain 12, axonemal"/>
    <property type="match status" value="1"/>
</dbReference>
<dbReference type="GO" id="GO:0051959">
    <property type="term" value="F:dynein light intermediate chain binding"/>
    <property type="evidence" value="ECO:0007669"/>
    <property type="project" value="InterPro"/>
</dbReference>
<dbReference type="OrthoDB" id="10251809at2759"/>
<dbReference type="Gene3D" id="1.10.8.720">
    <property type="entry name" value="Region D6 of dynein motor"/>
    <property type="match status" value="1"/>
</dbReference>
<evidence type="ECO:0000256" key="4">
    <source>
        <dbReference type="ARBA" id="ARBA00022701"/>
    </source>
</evidence>
<dbReference type="FunFam" id="1.20.920.30:FF:000002">
    <property type="entry name" value="Dynein axonemal heavy chain 3"/>
    <property type="match status" value="1"/>
</dbReference>
<dbReference type="Pfam" id="PF12781">
    <property type="entry name" value="AAA_9"/>
    <property type="match status" value="1"/>
</dbReference>
<dbReference type="SUPFAM" id="SSF52540">
    <property type="entry name" value="P-loop containing nucleoside triphosphate hydrolases"/>
    <property type="match status" value="4"/>
</dbReference>
<evidence type="ECO:0000256" key="10">
    <source>
        <dbReference type="ARBA" id="ARBA00023054"/>
    </source>
</evidence>
<dbReference type="GO" id="GO:0008569">
    <property type="term" value="F:minus-end-directed microtubule motor activity"/>
    <property type="evidence" value="ECO:0007669"/>
    <property type="project" value="InterPro"/>
</dbReference>
<evidence type="ECO:0000256" key="2">
    <source>
        <dbReference type="ARBA" id="ARBA00008887"/>
    </source>
</evidence>
<dbReference type="Proteomes" id="UP000002009">
    <property type="component" value="Chromosome 12"/>
</dbReference>
<keyword evidence="11" id="KW-0969">Cilium</keyword>
<dbReference type="InterPro" id="IPR041658">
    <property type="entry name" value="AAA_lid_11"/>
</dbReference>
<keyword evidence="9" id="KW-0243">Dynein</keyword>
<evidence type="ECO:0000259" key="17">
    <source>
        <dbReference type="PROSITE" id="PS50222"/>
    </source>
</evidence>
<keyword evidence="3" id="KW-0963">Cytoplasm</keyword>
<dbReference type="InterPro" id="IPR024743">
    <property type="entry name" value="Dynein_HC_stalk"/>
</dbReference>
<dbReference type="Pfam" id="PF12775">
    <property type="entry name" value="AAA_7"/>
    <property type="match status" value="1"/>
</dbReference>
<dbReference type="FunFam" id="1.10.8.720:FF:000001">
    <property type="entry name" value="dynein heavy chain 7, axonemal"/>
    <property type="match status" value="1"/>
</dbReference>
<dbReference type="KEGG" id="mis:MICPUN_96693"/>
<keyword evidence="14" id="KW-0966">Cell projection</keyword>
<dbReference type="PANTHER" id="PTHR45703:SF35">
    <property type="entry name" value="DYNEIN HEAVY CHAIN"/>
    <property type="match status" value="1"/>
</dbReference>
<name>C1FIS7_MICCC</name>
<organism evidence="18 19">
    <name type="scientific">Micromonas commoda (strain RCC299 / NOUM17 / CCMP2709)</name>
    <name type="common">Picoplanktonic green alga</name>
    <dbReference type="NCBI Taxonomy" id="296587"/>
    <lineage>
        <taxon>Eukaryota</taxon>
        <taxon>Viridiplantae</taxon>
        <taxon>Chlorophyta</taxon>
        <taxon>Mamiellophyceae</taxon>
        <taxon>Mamiellales</taxon>
        <taxon>Mamiellaceae</taxon>
        <taxon>Micromonas</taxon>
    </lineage>
</organism>
<dbReference type="Gene3D" id="1.10.8.710">
    <property type="match status" value="1"/>
</dbReference>
<evidence type="ECO:0000256" key="13">
    <source>
        <dbReference type="ARBA" id="ARBA00023212"/>
    </source>
</evidence>
<dbReference type="GO" id="GO:0005509">
    <property type="term" value="F:calcium ion binding"/>
    <property type="evidence" value="ECO:0007669"/>
    <property type="project" value="InterPro"/>
</dbReference>
<dbReference type="InterPro" id="IPR043160">
    <property type="entry name" value="Dynein_C_barrel"/>
</dbReference>
<sequence length="4156" mass="466220">MAGPGEGTGESRLARGSQGGEWPARPARSESSVTASNFVKIQPSWMSRDGGDATRGDIPRVRAMTGARPSGQTIGKSRSTAHDYYAPEDVLDLSASYDSPTVRLPPVSPGKRSSAPNLSGSLARASKGPRASLAQSQPRRSEPAARSSSNDGRALMGSSASRGSLGAGSWGGFDAGGSQGRSTRRSLGGDGTPEGAGIFTSTDVVEYYVKNGLGAPIKVFYCVDAPRTEDSFTPYDLLVVPKNQVQGKNVEHYTVSSSGVVHIRPGVQSEFTPLGEWMRDSSVFSLLRQMKYFKMYLVGKTFKIWRANVRRRLYEQVRKRIERSLFLTKPTFSSTVAELGALCAEVRYTPAIVVDPQTTYQVDDFREIQERQRANVVVPAMESCQERAAAALERVIKRTVDQVQEYTKMMETNDSIDAMVSKTKSLVAMKRERQERARGYKRIVEESQMLPNLVRLADLMLTEALVAMVQNSMDGLLHVMRHPDPKSKGVLSTTVQFAHELTTFTPDAKGVMRCINDAVVDKLVEAIGAMPRLVFMRAFTPLFEGLENHQGFQGTQSPMQKSVEYAKQFEDLRVVYKFGLSWNQEEYEQKPKDLPTFRADMRVQRNWVGDLDKMRLGGTVGVVYVDAKTLRGDLHSTVTSMLEAMKALLLVAAREESTRVGDAFAKRIKTMEPRPDDLAGFMTLVDHAQAHERSRKEYNNEHKIVEDMYGMLVNYDMRIPAMDGAKLDDLNESVSKFKGDVDEAKEFIESKTPAMMKTLKNDAADLEEELFKVQSTLNQGVFMEANADAALVMEELAAVKTTLDAATAQVSTYKRYQQLFDLEEGSFDNLKMATKEFDTKFESWNGLRQWQLASQHWLSAPCLDLVLTEINNTVDETNTAAFKMLKLRRDDQVVMRLREEIDAFKRFVPLLQEVANPALLPRHWQRIMELMEQPYDEDKPTSLQNLVDWGIEEKMEGLENIGAAASKEYSLLQTLNKMMGEWAGMEFRCMPYKESGTYILGGSEEVQALLDDQIVKAQGMCASPFVKPFEQDAKNWSQVLNVLQDMLDNWLKVQSTWLYLEPIFSSEDIVKQMPEEGEKFAQVDAEWRDIMNATKEAPDVIAIGNDKERLNRLVDCNELLDEIQKGLAAYLEKKRLFFPRFFFLSNDEMLEILSETKDPTKVQPHLKKCFEGIAKLKFSDGEDGHEEHDILAMISEEKEEVPLKDIISVQQANGAVEKWLLQVEAAMFDNIAHITGEGIKSYGAKPRDQWVLDWPGMVVLVVTAVFWTKQVTEAISDGTRAVGKYEERCTSDLMKIVDRVRGELTSLQRKTLGALVVMDVHARDVVANLAKNKVSSPTDFDWQAQLRSYWEEDASGARDFTAIMRIMSAEVEYGYEYLGNSSRLVITPLTDRCYRTLMGAIHLTMGGAPEGPAGTGKTETTKDLAKALARQCVVFNCSDSMDYIQMGKFFKGLASSGAWACFDEFNRIDLEVLSVVAQQVLDIQRAIAARVTSFIFEGTEIGLKYSAWCSITMNPGYAGRSELPDNLKALFRTVAMMVPDYAMIGEIILYSFGYLEARDCATKIVQCYKLCSEQLSSQDHYDYGMRAVMAVLRAAGNLKRRFPDEDEHVLMLRSIIDVNLCKFLSQDVPLFEGIISDLFPGVVLPKSDYTLMEKAMREACAEMNLQEDPYFFLKTTQLYEMIVVRHGLMLVGAPFSGKTMSYRVLARALSIMAERGEEGQVKCEYHCVNPKSITMGQLYGQNDPQTHEWQDGVLAKVYKGCASDPSPNRKWVMLDGPVDAIWIENMNTVLDDNKKLCLNSGEIVAMSSVMNMIFEVNDLAVASPATVSRCGMVYLEPHQLGWRPLCLSWLNTFPETIKQSFKDRVLALFDWLVPVSIRFMKREIKEVAETTYEGTNVAVNLMRTFKSLLVEQLADPKGLIASIKRESDMEKHIDSCFVFCLAWSIGGTANSNEGRLAFDEFVRVAYKGELDLPHGDNTVYQGPSGEKYNLPEDIPEGHMTTSTPLPPDEVKTKDPEGNLIPTRTTIYDFRWDVTKSEWVPWENDIDKSPIPPEMAFKQIIVPTVDTVRYLFLADLSIQYNNPILFCGPTGTGKSVYMQGHLMGMDKEKWAPPNFVGFSAKTSSNITQYLIDAKLDKRRKGYYGPPIGKRMAIMVDDLNMPQKEVYGAQPPIELLRQYMDHGGWYDRENNFRNMQDCLFVAAMGPPGGGRSPITQRYQRHYNLLSIVEFDSKALEHIFGTILAWFYKTKEFPKDIQKLQKSVIAATLDVYNTSISKLLPTPAKSHYTFNLRDVSRVVEGLTLQKAEGIKTGLGGVGEHYRLWVHETLRVFYDRLVDDEDRSWFLEYIKELTETHFGQNFNELFAHLDEDGDGTVDAEELRHCMFGDFMGDGEPDSQGGDRLYDEITDMKEVVTRLEEYLVDYNGMSKSPMNLAMFLYAAEHVARIARVLKQPGAHLLAVGVGGSGRQSLSRLAAFIMGMESFQIAISKSYTTVEWKEDLKKFCRAAGAEGRPCVFLFSDSQIKDESYVEDINNILNSGEVPNLFPYDERAAVMEQCRVRAKKAGQILESAEELWHYFIASCKANLHIILCFSPIGEAFRERLRQFPSLVNCCTIDWFREWPNDALEAVASKILADVDVPAEERQKLLVMCKSFHKGVGELSEEYLAKEGRHNYVTPTSYLELLNMFTSLLAKQREAVSGAKRRYEVGLEKLAFTADAVRDMQDELTALKPNLIKTVAETEELMEKVQREKVEVVEPKKAAVDEEVAEAAKKGEAAGAVKKECEDLLAEAIPALEAAVAALDTITDKDIKYVNSFKSPPAMIKLVLESVCVALAVKPAKVPDPAGTGKMIEDYWPPSKKLLMDPTFIDQLRGYDKDNIDPVIMEKLRTKYIADETYTIEKAENAAAAAAGLCKWVFAMDSYDRVAKIVAPKQLALAEAEAEYQKIMDALKEKQDNLADIMGKLAAMEQQLEDSVNEKKRLEDEVDLCTVKLERAESLIGGLGGEGERWKESAAKLGIAYENLTGDMLIAAGMISYLGTFTMAFRDGIADSWVSMCKESGIPSSPKFSLQDVLGDPVAIRKWGIAGLPNDSFSIDNGIMIANARRWPLMIDPQGQANKWIKNMERENNVQVIKLTDGDYLRTLENAIQFGLPVLLENVKEELDPSLEPLLLKQLFKSGGVMCIKLGESIIEFSDNFRFYITTSLRNPHYLPETAVKVTLLNFMITLDGLSDQLLGVVVAEERPDLEAQRQKLVVESADNKKRLKDIEDRILHTLSSSEGNILDDTAGIETLKEAKIVSDEITEKQIVAEATQVEIDAAREGYKPCGAYNSVLFFTIRDLANIDPMYQYSLSWFIGLFVRSIHASAEESEDEDSGEPEPGEVDLDERLKIIAEHFTYSLYQNVCRSLFEKDKLLFSFLLCTRIMTSEGRLPVEEFNFFLTGGVGVTAKSVPQPKGEEWISAKMWGEVTRLASTCSVFENLPDHIAQDTAAWMAIYDAVQPQEMTFPGEYGTQPTAFQKLLVMRCLRPDKVTPAVNDFVDQTMGRRFIEPPPFDLQGSYNESNAMTPLLFILSAGSDPTAALLKFADEAGKGSDIGVISMGQGQGPKAAVLIEEGRETGKWVLLQNCHLAPSWMPSLEKICEGINAENTDEQFRLWLTSMPSPAFPVSILQNGVKMTNEPPRGLRANMRRSFQLEPIADEEFFEGCNKPEVFKKLCFGLAFCHGFVQERRAFGPIGWNIPYGFDDGDLKISVRQLQMYVNENEQTPFEALKYATGECNYGGRVTDDKDRRLLNTLLRKVYAPAALKKGFRLSESGTYVIPEEGSHESYLDYIATLPILPLPEAFGLHENADITKDLGQTALLTETLIKTGGGSGGGGGAQDELVAKITKDIIDRLPPNFDIEAVQRKFPVRYEESMNTVLAQEMLRYNRLLSIIRNSLLQLQKAIAGLSVMSAELEKVFNSFAIGQVPAMWMGKSFPSLKPLGSYIEDLLARLDLFDGWYRNGQPSIFWISGFFFTPSFTTAALQNFARGNNYAIDTVGFEMEMMEMDPGLYTEPPDSGIYIHGLFMEGCAWDKDKKMLCESRPKVLFEPGPCIHLKPVLLSDIKDYPHYSCPVYRTAERRGVLATTGHSTNFLMMMKMPTDVDPDHWAMRGVAMLCSLKD</sequence>
<dbReference type="Pfam" id="PF18199">
    <property type="entry name" value="Dynein_C"/>
    <property type="match status" value="1"/>
</dbReference>
<dbReference type="InterPro" id="IPR041466">
    <property type="entry name" value="Dynein_AAA5_ext"/>
</dbReference>
<dbReference type="Gene3D" id="3.10.490.20">
    <property type="match status" value="1"/>
</dbReference>
<dbReference type="Gene3D" id="3.20.180.20">
    <property type="entry name" value="Dynein heavy chain, N-terminal domain 2"/>
    <property type="match status" value="1"/>
</dbReference>
<dbReference type="Pfam" id="PF03028">
    <property type="entry name" value="Dynein_heavy"/>
    <property type="match status" value="1"/>
</dbReference>